<dbReference type="PANTHER" id="PTHR35020">
    <property type="entry name" value="N-ACETYLGLUCOSAMINE-INDUCED PROTEIN 1"/>
    <property type="match status" value="1"/>
</dbReference>
<reference evidence="2" key="1">
    <citation type="submission" date="2022-10" db="EMBL/GenBank/DDBJ databases">
        <title>Determination and structural analysis of whole genome sequence of Sarocladium strictum F4-1.</title>
        <authorList>
            <person name="Hu L."/>
            <person name="Jiang Y."/>
        </authorList>
    </citation>
    <scope>NUCLEOTIDE SEQUENCE</scope>
    <source>
        <strain evidence="2">F4-1</strain>
    </source>
</reference>
<dbReference type="GO" id="GO:0005737">
    <property type="term" value="C:cytoplasm"/>
    <property type="evidence" value="ECO:0007669"/>
    <property type="project" value="TreeGrafter"/>
</dbReference>
<feature type="region of interest" description="Disordered" evidence="1">
    <location>
        <begin position="1"/>
        <end position="26"/>
    </location>
</feature>
<organism evidence="2 3">
    <name type="scientific">Sarocladium strictum</name>
    <name type="common">Black bundle disease fungus</name>
    <name type="synonym">Acremonium strictum</name>
    <dbReference type="NCBI Taxonomy" id="5046"/>
    <lineage>
        <taxon>Eukaryota</taxon>
        <taxon>Fungi</taxon>
        <taxon>Dikarya</taxon>
        <taxon>Ascomycota</taxon>
        <taxon>Pezizomycotina</taxon>
        <taxon>Sordariomycetes</taxon>
        <taxon>Hypocreomycetidae</taxon>
        <taxon>Hypocreales</taxon>
        <taxon>Sarocladiaceae</taxon>
        <taxon>Sarocladium</taxon>
    </lineage>
</organism>
<feature type="compositionally biased region" description="Low complexity" evidence="1">
    <location>
        <begin position="17"/>
        <end position="26"/>
    </location>
</feature>
<dbReference type="EMBL" id="JAPDFR010000003">
    <property type="protein sequence ID" value="KAK0387641.1"/>
    <property type="molecule type" value="Genomic_DNA"/>
</dbReference>
<evidence type="ECO:0000313" key="2">
    <source>
        <dbReference type="EMBL" id="KAK0387641.1"/>
    </source>
</evidence>
<feature type="compositionally biased region" description="Polar residues" evidence="1">
    <location>
        <begin position="1"/>
        <end position="16"/>
    </location>
</feature>
<dbReference type="Proteomes" id="UP001175261">
    <property type="component" value="Unassembled WGS sequence"/>
</dbReference>
<proteinExistence type="predicted"/>
<protein>
    <recommendedName>
        <fullName evidence="4">N-acetylglucosamine-induced protein 1</fullName>
    </recommendedName>
</protein>
<dbReference type="Pfam" id="PF12239">
    <property type="entry name" value="DUF3605"/>
    <property type="match status" value="1"/>
</dbReference>
<evidence type="ECO:0000256" key="1">
    <source>
        <dbReference type="SAM" id="MobiDB-lite"/>
    </source>
</evidence>
<dbReference type="AlphaFoldDB" id="A0AA39GIH9"/>
<keyword evidence="3" id="KW-1185">Reference proteome</keyword>
<dbReference type="GO" id="GO:0006044">
    <property type="term" value="P:N-acetylglucosamine metabolic process"/>
    <property type="evidence" value="ECO:0007669"/>
    <property type="project" value="TreeGrafter"/>
</dbReference>
<evidence type="ECO:0000313" key="3">
    <source>
        <dbReference type="Proteomes" id="UP001175261"/>
    </source>
</evidence>
<dbReference type="InterPro" id="IPR022036">
    <property type="entry name" value="DUF3605"/>
</dbReference>
<accession>A0AA39GIH9</accession>
<sequence>MTTSSTPQASQNQHQPTSTSSISSSQTPYWNLNIPTDLHTPSCPPYLLNLSEKDINHLHLPDSSYTRLTFSQIRTLISSNRLQDFTRLPSDLRKYRKFVYDLTQRYGSVERYMLEERLGWDAEELGGNADGERKKPFEERSDYRILMNDWPYGVEKGIEHVVVWTKFSLGGEEEGEDSGRDAIEEFMEQVFYSHLPRENVVWFRNWGALKSVHAVEHFHIMLLNPDSSFLNSIVETPTPLRPNSEASRS</sequence>
<name>A0AA39GIH9_SARSR</name>
<comment type="caution">
    <text evidence="2">The sequence shown here is derived from an EMBL/GenBank/DDBJ whole genome shotgun (WGS) entry which is preliminary data.</text>
</comment>
<dbReference type="PANTHER" id="PTHR35020:SF4">
    <property type="entry name" value="N-ACETYLGLUCOSAMINE-INDUCED PROTEIN 1"/>
    <property type="match status" value="1"/>
</dbReference>
<gene>
    <name evidence="2" type="ORF">NLU13_3886</name>
</gene>
<evidence type="ECO:0008006" key="4">
    <source>
        <dbReference type="Google" id="ProtNLM"/>
    </source>
</evidence>